<keyword evidence="2" id="KW-1185">Reference proteome</keyword>
<dbReference type="EMBL" id="CP061800">
    <property type="protein sequence ID" value="QTA90309.1"/>
    <property type="molecule type" value="Genomic_DNA"/>
</dbReference>
<proteinExistence type="predicted"/>
<organism evidence="1 2">
    <name type="scientific">Desulfonema magnum</name>
    <dbReference type="NCBI Taxonomy" id="45655"/>
    <lineage>
        <taxon>Bacteria</taxon>
        <taxon>Pseudomonadati</taxon>
        <taxon>Thermodesulfobacteriota</taxon>
        <taxon>Desulfobacteria</taxon>
        <taxon>Desulfobacterales</taxon>
        <taxon>Desulfococcaceae</taxon>
        <taxon>Desulfonema</taxon>
    </lineage>
</organism>
<dbReference type="KEGG" id="dmm:dnm_063700"/>
<name>A0A975BSB6_9BACT</name>
<reference evidence="1" key="1">
    <citation type="journal article" date="2021" name="Microb. Physiol.">
        <title>Proteogenomic Insights into the Physiology of Marine, Sulfate-Reducing, Filamentous Desulfonema limicola and Desulfonema magnum.</title>
        <authorList>
            <person name="Schnaars V."/>
            <person name="Wohlbrand L."/>
            <person name="Scheve S."/>
            <person name="Hinrichs C."/>
            <person name="Reinhardt R."/>
            <person name="Rabus R."/>
        </authorList>
    </citation>
    <scope>NUCLEOTIDE SEQUENCE</scope>
    <source>
        <strain evidence="1">4be13</strain>
    </source>
</reference>
<protein>
    <submittedName>
        <fullName evidence="1">Uncharacterized protein</fullName>
    </submittedName>
</protein>
<dbReference type="AlphaFoldDB" id="A0A975BSB6"/>
<evidence type="ECO:0000313" key="2">
    <source>
        <dbReference type="Proteomes" id="UP000663722"/>
    </source>
</evidence>
<dbReference type="Proteomes" id="UP000663722">
    <property type="component" value="Chromosome"/>
</dbReference>
<accession>A0A975BSB6</accession>
<sequence>MHCYYFFLNNVNRLLFDNLSPPFTLWKSSNSGSPVMFI</sequence>
<gene>
    <name evidence="1" type="ORF">dnm_063700</name>
</gene>
<evidence type="ECO:0000313" key="1">
    <source>
        <dbReference type="EMBL" id="QTA90309.1"/>
    </source>
</evidence>